<dbReference type="AlphaFoldDB" id="A0AA36CV16"/>
<evidence type="ECO:0000256" key="5">
    <source>
        <dbReference type="SAM" id="MobiDB-lite"/>
    </source>
</evidence>
<dbReference type="PANTHER" id="PTHR47966:SF51">
    <property type="entry name" value="BETA-SITE APP-CLEAVING ENZYME, ISOFORM A-RELATED"/>
    <property type="match status" value="1"/>
</dbReference>
<dbReference type="PROSITE" id="PS51767">
    <property type="entry name" value="PEPTIDASE_A1"/>
    <property type="match status" value="1"/>
</dbReference>
<name>A0AA36CV16_9BILA</name>
<reference evidence="8" key="1">
    <citation type="submission" date="2023-06" db="EMBL/GenBank/DDBJ databases">
        <authorList>
            <person name="Delattre M."/>
        </authorList>
    </citation>
    <scope>NUCLEOTIDE SEQUENCE</scope>
    <source>
        <strain evidence="8">AF72</strain>
    </source>
</reference>
<feature type="compositionally biased region" description="Pro residues" evidence="5">
    <location>
        <begin position="167"/>
        <end position="182"/>
    </location>
</feature>
<protein>
    <recommendedName>
        <fullName evidence="7">Peptidase A1 domain-containing protein</fullName>
    </recommendedName>
</protein>
<feature type="domain" description="Peptidase A1" evidence="7">
    <location>
        <begin position="101"/>
        <end position="397"/>
    </location>
</feature>
<dbReference type="FunFam" id="2.40.70.10:FF:000008">
    <property type="entry name" value="Cathepsin D"/>
    <property type="match status" value="1"/>
</dbReference>
<dbReference type="InterPro" id="IPR021109">
    <property type="entry name" value="Peptidase_aspartic_dom_sf"/>
</dbReference>
<evidence type="ECO:0000256" key="2">
    <source>
        <dbReference type="PIRSR" id="PIRSR601461-1"/>
    </source>
</evidence>
<evidence type="ECO:0000313" key="9">
    <source>
        <dbReference type="Proteomes" id="UP001177023"/>
    </source>
</evidence>
<dbReference type="Proteomes" id="UP001177023">
    <property type="component" value="Unassembled WGS sequence"/>
</dbReference>
<dbReference type="Pfam" id="PF00026">
    <property type="entry name" value="Asp"/>
    <property type="match status" value="2"/>
</dbReference>
<comment type="caution">
    <text evidence="8">The sequence shown here is derived from an EMBL/GenBank/DDBJ whole genome shotgun (WGS) entry which is preliminary data.</text>
</comment>
<evidence type="ECO:0000256" key="1">
    <source>
        <dbReference type="ARBA" id="ARBA00007447"/>
    </source>
</evidence>
<keyword evidence="4" id="KW-0378">Hydrolase</keyword>
<proteinExistence type="inferred from homology"/>
<dbReference type="InterPro" id="IPR001461">
    <property type="entry name" value="Aspartic_peptidase_A1"/>
</dbReference>
<dbReference type="FunFam" id="2.40.70.10:FF:000044">
    <property type="entry name" value="Lysosomal aspartic protease"/>
    <property type="match status" value="1"/>
</dbReference>
<keyword evidence="4" id="KW-0064">Aspartyl protease</keyword>
<evidence type="ECO:0000256" key="3">
    <source>
        <dbReference type="PIRSR" id="PIRSR601461-2"/>
    </source>
</evidence>
<comment type="similarity">
    <text evidence="1 4">Belongs to the peptidase A1 family.</text>
</comment>
<dbReference type="PROSITE" id="PS00141">
    <property type="entry name" value="ASP_PROTEASE"/>
    <property type="match status" value="2"/>
</dbReference>
<dbReference type="EMBL" id="CATQJA010002635">
    <property type="protein sequence ID" value="CAJ0574988.1"/>
    <property type="molecule type" value="Genomic_DNA"/>
</dbReference>
<dbReference type="GO" id="GO:0004190">
    <property type="term" value="F:aspartic-type endopeptidase activity"/>
    <property type="evidence" value="ECO:0007669"/>
    <property type="project" value="UniProtKB-KW"/>
</dbReference>
<dbReference type="GO" id="GO:0006508">
    <property type="term" value="P:proteolysis"/>
    <property type="evidence" value="ECO:0007669"/>
    <property type="project" value="UniProtKB-KW"/>
</dbReference>
<evidence type="ECO:0000313" key="8">
    <source>
        <dbReference type="EMBL" id="CAJ0574988.1"/>
    </source>
</evidence>
<feature type="disulfide bond" evidence="3">
    <location>
        <begin position="319"/>
        <end position="356"/>
    </location>
</feature>
<feature type="disulfide bond" evidence="3">
    <location>
        <begin position="132"/>
        <end position="139"/>
    </location>
</feature>
<dbReference type="InterPro" id="IPR033121">
    <property type="entry name" value="PEPTIDASE_A1"/>
</dbReference>
<dbReference type="PRINTS" id="PR00792">
    <property type="entry name" value="PEPSIN"/>
</dbReference>
<keyword evidence="6" id="KW-0732">Signal</keyword>
<evidence type="ECO:0000256" key="6">
    <source>
        <dbReference type="SAM" id="SignalP"/>
    </source>
</evidence>
<dbReference type="GO" id="GO:0005764">
    <property type="term" value="C:lysosome"/>
    <property type="evidence" value="ECO:0007669"/>
    <property type="project" value="TreeGrafter"/>
</dbReference>
<keyword evidence="3" id="KW-1015">Disulfide bond</keyword>
<sequence>MNFLWALVALFAVSEAWAKSDRHHRHMRVTGHPQIGRIPLKKLTTIRDTLFEAGSYKEFAKQRELALAKRIRKYHPHRHHKDSNRLFTPDEHLRNYMDAQYYGEISIGTPAQNFTVIFDTGSSNLWVPSRKCPFYDIACMLHHRYDSGASSTYKTLSASPGSAPRTSPSPKPPLNPASPSLPPSSTVSSEWDIPKLLFSASPPVFNTFIDQKKVAQPVFAFWLSRDPDAEIGGEITLGGLDPNHYVEPITYVPVTRKGYWQFKMDKVSGKSGAIACTNGCQAIADTGTSLIAGPKKQVEEIQNFIGAEPLMKGEYMIPCDKVPSLPDVSFQIGGQEYTLHGTDYVLNITAGGKSICLSGFMGIDLPPQAGDLWILGDVFIGRYYSVFDFGQDRVGFAQAKDRSGRPIDPPVRTVPHYKKYIDSREEDF</sequence>
<keyword evidence="4" id="KW-0645">Protease</keyword>
<evidence type="ECO:0000256" key="4">
    <source>
        <dbReference type="RuleBase" id="RU000454"/>
    </source>
</evidence>
<dbReference type="SUPFAM" id="SSF50630">
    <property type="entry name" value="Acid proteases"/>
    <property type="match status" value="1"/>
</dbReference>
<dbReference type="Gene3D" id="2.40.70.10">
    <property type="entry name" value="Acid Proteases"/>
    <property type="match status" value="2"/>
</dbReference>
<organism evidence="8 9">
    <name type="scientific">Mesorhabditis spiculigera</name>
    <dbReference type="NCBI Taxonomy" id="96644"/>
    <lineage>
        <taxon>Eukaryota</taxon>
        <taxon>Metazoa</taxon>
        <taxon>Ecdysozoa</taxon>
        <taxon>Nematoda</taxon>
        <taxon>Chromadorea</taxon>
        <taxon>Rhabditida</taxon>
        <taxon>Rhabditina</taxon>
        <taxon>Rhabditomorpha</taxon>
        <taxon>Rhabditoidea</taxon>
        <taxon>Rhabditidae</taxon>
        <taxon>Mesorhabditinae</taxon>
        <taxon>Mesorhabditis</taxon>
    </lineage>
</organism>
<dbReference type="PANTHER" id="PTHR47966">
    <property type="entry name" value="BETA-SITE APP-CLEAVING ENZYME, ISOFORM A-RELATED"/>
    <property type="match status" value="1"/>
</dbReference>
<dbReference type="InterPro" id="IPR001969">
    <property type="entry name" value="Aspartic_peptidase_AS"/>
</dbReference>
<feature type="non-terminal residue" evidence="8">
    <location>
        <position position="1"/>
    </location>
</feature>
<gene>
    <name evidence="8" type="ORF">MSPICULIGERA_LOCUS13308</name>
</gene>
<feature type="chain" id="PRO_5041318441" description="Peptidase A1 domain-containing protein" evidence="6">
    <location>
        <begin position="19"/>
        <end position="428"/>
    </location>
</feature>
<feature type="active site" evidence="2">
    <location>
        <position position="285"/>
    </location>
</feature>
<feature type="region of interest" description="Disordered" evidence="5">
    <location>
        <begin position="153"/>
        <end position="186"/>
    </location>
</feature>
<accession>A0AA36CV16</accession>
<feature type="signal peptide" evidence="6">
    <location>
        <begin position="1"/>
        <end position="18"/>
    </location>
</feature>
<feature type="disulfide bond" evidence="3">
    <location>
        <begin position="276"/>
        <end position="280"/>
    </location>
</feature>
<keyword evidence="9" id="KW-1185">Reference proteome</keyword>
<feature type="active site" evidence="2">
    <location>
        <position position="119"/>
    </location>
</feature>
<evidence type="ECO:0000259" key="7">
    <source>
        <dbReference type="PROSITE" id="PS51767"/>
    </source>
</evidence>